<feature type="transmembrane region" description="Helical" evidence="1">
    <location>
        <begin position="6"/>
        <end position="26"/>
    </location>
</feature>
<sequence length="273" mass="29333">MLADFLLVSGSSLAAAAVVMTLAALWARAVSRVAVVDVAWGLGFVAVALTAAVVGGATQGDGPRRWLLLALVGLWGLRLAWHIRRRAVGAHEGKEDPRYEALLGGPLAEVGMGVAVRKVFLVQGSVLWFVSLPVQLGASVPLEWSPLVLVGVLVWVVGVVFETVGDAQLAAYKVDPDRPPVMDRGLWGWTRHPNYFGDASVWWGLWLVGGLASGWVGLLTVLSPIAMTFFLVNATGAKLLERTMMQRPGYPEYAARTSMFFPLPPRRRAGPQG</sequence>
<keyword evidence="1" id="KW-0812">Transmembrane</keyword>
<dbReference type="Pfam" id="PF06966">
    <property type="entry name" value="DUF1295"/>
    <property type="match status" value="1"/>
</dbReference>
<feature type="transmembrane region" description="Helical" evidence="1">
    <location>
        <begin position="64"/>
        <end position="81"/>
    </location>
</feature>
<keyword evidence="1" id="KW-0472">Membrane</keyword>
<dbReference type="PANTHER" id="PTHR32251">
    <property type="entry name" value="3-OXO-5-ALPHA-STEROID 4-DEHYDROGENASE"/>
    <property type="match status" value="1"/>
</dbReference>
<organism evidence="2">
    <name type="scientific">freshwater metagenome</name>
    <dbReference type="NCBI Taxonomy" id="449393"/>
    <lineage>
        <taxon>unclassified sequences</taxon>
        <taxon>metagenomes</taxon>
        <taxon>ecological metagenomes</taxon>
    </lineage>
</organism>
<feature type="transmembrane region" description="Helical" evidence="1">
    <location>
        <begin position="195"/>
        <end position="215"/>
    </location>
</feature>
<evidence type="ECO:0000313" key="2">
    <source>
        <dbReference type="EMBL" id="CAB4700932.1"/>
    </source>
</evidence>
<keyword evidence="1" id="KW-1133">Transmembrane helix</keyword>
<dbReference type="PROSITE" id="PS50244">
    <property type="entry name" value="S5A_REDUCTASE"/>
    <property type="match status" value="1"/>
</dbReference>
<feature type="transmembrane region" description="Helical" evidence="1">
    <location>
        <begin position="119"/>
        <end position="138"/>
    </location>
</feature>
<protein>
    <submittedName>
        <fullName evidence="2">Unannotated protein</fullName>
    </submittedName>
</protein>
<proteinExistence type="predicted"/>
<dbReference type="PANTHER" id="PTHR32251:SF17">
    <property type="entry name" value="STEROID 5-ALPHA REDUCTASE C-TERMINAL DOMAIN-CONTAINING PROTEIN"/>
    <property type="match status" value="1"/>
</dbReference>
<evidence type="ECO:0000256" key="1">
    <source>
        <dbReference type="SAM" id="Phobius"/>
    </source>
</evidence>
<gene>
    <name evidence="2" type="ORF">UFOPK2579_00937</name>
</gene>
<dbReference type="EMBL" id="CAEZXR010000090">
    <property type="protein sequence ID" value="CAB4700932.1"/>
    <property type="molecule type" value="Genomic_DNA"/>
</dbReference>
<name>A0A6J6PR47_9ZZZZ</name>
<feature type="transmembrane region" description="Helical" evidence="1">
    <location>
        <begin position="144"/>
        <end position="164"/>
    </location>
</feature>
<dbReference type="InterPro" id="IPR010721">
    <property type="entry name" value="UstE-like"/>
</dbReference>
<dbReference type="Gene3D" id="1.20.120.1630">
    <property type="match status" value="1"/>
</dbReference>
<accession>A0A6J6PR47</accession>
<dbReference type="GO" id="GO:0016020">
    <property type="term" value="C:membrane"/>
    <property type="evidence" value="ECO:0007669"/>
    <property type="project" value="TreeGrafter"/>
</dbReference>
<dbReference type="AlphaFoldDB" id="A0A6J6PR47"/>
<feature type="transmembrane region" description="Helical" evidence="1">
    <location>
        <begin position="38"/>
        <end position="58"/>
    </location>
</feature>
<reference evidence="2" key="1">
    <citation type="submission" date="2020-05" db="EMBL/GenBank/DDBJ databases">
        <authorList>
            <person name="Chiriac C."/>
            <person name="Salcher M."/>
            <person name="Ghai R."/>
            <person name="Kavagutti S V."/>
        </authorList>
    </citation>
    <scope>NUCLEOTIDE SEQUENCE</scope>
</reference>